<keyword evidence="2" id="KW-1185">Reference proteome</keyword>
<dbReference type="EMBL" id="BNAQ01000001">
    <property type="protein sequence ID" value="GHH10158.1"/>
    <property type="molecule type" value="Genomic_DNA"/>
</dbReference>
<gene>
    <name evidence="1" type="ORF">GCM10008023_07630</name>
</gene>
<evidence type="ECO:0000313" key="2">
    <source>
        <dbReference type="Proteomes" id="UP000652430"/>
    </source>
</evidence>
<dbReference type="Proteomes" id="UP000652430">
    <property type="component" value="Unassembled WGS sequence"/>
</dbReference>
<dbReference type="PROSITE" id="PS51257">
    <property type="entry name" value="PROKAR_LIPOPROTEIN"/>
    <property type="match status" value="1"/>
</dbReference>
<evidence type="ECO:0008006" key="3">
    <source>
        <dbReference type="Google" id="ProtNLM"/>
    </source>
</evidence>
<accession>A0ABQ3LCE8</accession>
<reference evidence="2" key="1">
    <citation type="journal article" date="2019" name="Int. J. Syst. Evol. Microbiol.">
        <title>The Global Catalogue of Microorganisms (GCM) 10K type strain sequencing project: providing services to taxonomists for standard genome sequencing and annotation.</title>
        <authorList>
            <consortium name="The Broad Institute Genomics Platform"/>
            <consortium name="The Broad Institute Genome Sequencing Center for Infectious Disease"/>
            <person name="Wu L."/>
            <person name="Ma J."/>
        </authorList>
    </citation>
    <scope>NUCLEOTIDE SEQUENCE [LARGE SCALE GENOMIC DNA]</scope>
    <source>
        <strain evidence="2">CGMCC 1.8957</strain>
    </source>
</reference>
<organism evidence="1 2">
    <name type="scientific">Sphingomonas glacialis</name>
    <dbReference type="NCBI Taxonomy" id="658225"/>
    <lineage>
        <taxon>Bacteria</taxon>
        <taxon>Pseudomonadati</taxon>
        <taxon>Pseudomonadota</taxon>
        <taxon>Alphaproteobacteria</taxon>
        <taxon>Sphingomonadales</taxon>
        <taxon>Sphingomonadaceae</taxon>
        <taxon>Sphingomonas</taxon>
    </lineage>
</organism>
<protein>
    <recommendedName>
        <fullName evidence="3">Lipoprotein</fullName>
    </recommendedName>
</protein>
<sequence length="219" mass="23666">MGRLLRTAAVMIAALSLGSCGSTRSGGALRLRHVVVVATAAGERTFDTVLRLDGYQHWNQAFGGPGWGAITCRLTGDALRTTVGDRDFLFLLSKPGETTPASTQIDLIKTHFGLPNWTADAGWVGQWKDLAASRRGVDLRGAELPAIAVMPHNGWVNDARIISLEEAERLGLRVIRYRLEITGESAGSSSRLSVRYRGATNRTMTDVGREMLTVTNGES</sequence>
<name>A0ABQ3LCE8_9SPHN</name>
<comment type="caution">
    <text evidence="1">The sequence shown here is derived from an EMBL/GenBank/DDBJ whole genome shotgun (WGS) entry which is preliminary data.</text>
</comment>
<evidence type="ECO:0000313" key="1">
    <source>
        <dbReference type="EMBL" id="GHH10158.1"/>
    </source>
</evidence>
<proteinExistence type="predicted"/>